<dbReference type="AlphaFoldDB" id="A0A1Q8C6A0"/>
<evidence type="ECO:0000313" key="2">
    <source>
        <dbReference type="Proteomes" id="UP000185596"/>
    </source>
</evidence>
<dbReference type="STRING" id="1912961.BU204_32565"/>
<evidence type="ECO:0008006" key="3">
    <source>
        <dbReference type="Google" id="ProtNLM"/>
    </source>
</evidence>
<sequence>MRTALPNEEFQAGRTYENVYIIVADSSGYSSIVRSNPRDRAAHAFDLLRERVTSRVQKLAAELGCARTKLWSWRGDGGLIVVHDDDESTTRDVALRAALDILLVDLPSVREELSSTELNGELRLRIAVHKGTIPYSHDSDNGSVHSPDINFVAHLEEATPPDCLTISEDVYQAAGPHARTFAPVGTYERRDIYLRAVDPDPRSARRAWIMHNGLAGQAQVMASIERPSQQEKARLVAVANTEVIDLGTALRTATTYLNTTERPATYRDAVLEFLARGGTYRCVLLDPVCDTTRILSQYRREDLAEKIRASVKAFSAFKDKYNTRADRFEVYYSKSFPGFSAIIIDLPSENPQILYAPYLMNMREPAMQVDNGDTPHYLATPVCRPVLEKLTTILQPIVAPDQLERLM</sequence>
<evidence type="ECO:0000313" key="1">
    <source>
        <dbReference type="EMBL" id="OLF09879.1"/>
    </source>
</evidence>
<name>A0A1Q8C6A0_9PSEU</name>
<reference evidence="1 2" key="1">
    <citation type="submission" date="2016-12" db="EMBL/GenBank/DDBJ databases">
        <title>The draft genome sequence of Actinophytocola sp. 11-183.</title>
        <authorList>
            <person name="Wang W."/>
            <person name="Yuan L."/>
        </authorList>
    </citation>
    <scope>NUCLEOTIDE SEQUENCE [LARGE SCALE GENOMIC DNA]</scope>
    <source>
        <strain evidence="1 2">11-183</strain>
    </source>
</reference>
<accession>A0A1Q8C6A0</accession>
<dbReference type="InterPro" id="IPR029787">
    <property type="entry name" value="Nucleotide_cyclase"/>
</dbReference>
<organism evidence="1 2">
    <name type="scientific">Actinophytocola xanthii</name>
    <dbReference type="NCBI Taxonomy" id="1912961"/>
    <lineage>
        <taxon>Bacteria</taxon>
        <taxon>Bacillati</taxon>
        <taxon>Actinomycetota</taxon>
        <taxon>Actinomycetes</taxon>
        <taxon>Pseudonocardiales</taxon>
        <taxon>Pseudonocardiaceae</taxon>
    </lineage>
</organism>
<dbReference type="Gene3D" id="3.30.70.1230">
    <property type="entry name" value="Nucleotide cyclase"/>
    <property type="match status" value="1"/>
</dbReference>
<comment type="caution">
    <text evidence="1">The sequence shown here is derived from an EMBL/GenBank/DDBJ whole genome shotgun (WGS) entry which is preliminary data.</text>
</comment>
<gene>
    <name evidence="1" type="ORF">BU204_32565</name>
</gene>
<protein>
    <recommendedName>
        <fullName evidence="3">Guanylate cyclase domain-containing protein</fullName>
    </recommendedName>
</protein>
<dbReference type="Proteomes" id="UP000185596">
    <property type="component" value="Unassembled WGS sequence"/>
</dbReference>
<dbReference type="EMBL" id="MSIE01000082">
    <property type="protein sequence ID" value="OLF09879.1"/>
    <property type="molecule type" value="Genomic_DNA"/>
</dbReference>
<keyword evidence="2" id="KW-1185">Reference proteome</keyword>
<dbReference type="SUPFAM" id="SSF55073">
    <property type="entry name" value="Nucleotide cyclase"/>
    <property type="match status" value="1"/>
</dbReference>
<proteinExistence type="predicted"/>